<proteinExistence type="predicted"/>
<reference evidence="2" key="1">
    <citation type="submission" date="2021-01" db="EMBL/GenBank/DDBJ databases">
        <authorList>
            <consortium name="Genoscope - CEA"/>
            <person name="William W."/>
        </authorList>
    </citation>
    <scope>NUCLEOTIDE SEQUENCE</scope>
</reference>
<dbReference type="AlphaFoldDB" id="A0A8S1TR25"/>
<feature type="coiled-coil region" evidence="1">
    <location>
        <begin position="124"/>
        <end position="165"/>
    </location>
</feature>
<organism evidence="2 3">
    <name type="scientific">Paramecium octaurelia</name>
    <dbReference type="NCBI Taxonomy" id="43137"/>
    <lineage>
        <taxon>Eukaryota</taxon>
        <taxon>Sar</taxon>
        <taxon>Alveolata</taxon>
        <taxon>Ciliophora</taxon>
        <taxon>Intramacronucleata</taxon>
        <taxon>Oligohymenophorea</taxon>
        <taxon>Peniculida</taxon>
        <taxon>Parameciidae</taxon>
        <taxon>Paramecium</taxon>
    </lineage>
</organism>
<evidence type="ECO:0000313" key="2">
    <source>
        <dbReference type="EMBL" id="CAD8156461.1"/>
    </source>
</evidence>
<keyword evidence="3" id="KW-1185">Reference proteome</keyword>
<comment type="caution">
    <text evidence="2">The sequence shown here is derived from an EMBL/GenBank/DDBJ whole genome shotgun (WGS) entry which is preliminary data.</text>
</comment>
<accession>A0A8S1TR25</accession>
<gene>
    <name evidence="2" type="ORF">POCTA_138.1.T0320134</name>
</gene>
<evidence type="ECO:0000313" key="3">
    <source>
        <dbReference type="Proteomes" id="UP000683925"/>
    </source>
</evidence>
<dbReference type="OMA" id="ACLYLEF"/>
<dbReference type="Proteomes" id="UP000683925">
    <property type="component" value="Unassembled WGS sequence"/>
</dbReference>
<dbReference type="EMBL" id="CAJJDP010000032">
    <property type="protein sequence ID" value="CAD8156461.1"/>
    <property type="molecule type" value="Genomic_DNA"/>
</dbReference>
<name>A0A8S1TR25_PAROT</name>
<evidence type="ECO:0000256" key="1">
    <source>
        <dbReference type="SAM" id="Coils"/>
    </source>
</evidence>
<protein>
    <recommendedName>
        <fullName evidence="4">CHAT domain-containing protein</fullName>
    </recommendedName>
</protein>
<evidence type="ECO:0008006" key="4">
    <source>
        <dbReference type="Google" id="ProtNLM"/>
    </source>
</evidence>
<dbReference type="OrthoDB" id="308022at2759"/>
<keyword evidence="1" id="KW-0175">Coiled coil</keyword>
<sequence length="697" mass="83000">MKEPILITLIVQVEEENDLIVKFPVKKVNSMCYIERERLLRFLIKQHKIQLQDKNKLILEFYDFQNDTFVSEKQITLNNNTFQFAEKFLGSTEQLVLKVAIYYNFSYQKLIEIDEAIEMFEMNKRFFQEQNKQQQTQIQEYALQFQEMKNTLDIIQTQLSQKQQKQIEHADIVILYSNPIIRVNNGIKASLFLDYQKEIDKIVETIKYSNKPIRYQIMNATKNNLELAIKLHPVIIHVISHGDYDEKSACLYLEFQDDGISTKFQTHEIQNMIQNHKAMTRIKLICISSVVAKNIADYIPKSIPSVVFQKFYNQEDEEGPTFWGTFYERIFSDFTIQKAFNEAKSKLESKFWENKNRRLICCCFHKHNEKCPYDPASIGYEVSHNQHLPCAQQKWLHILETHEATHKKQCRLNCLGMMTHKCKQSEFENWGCLDYFKRIDNIAKKLQIPLQDDFRQNLLFGNDLICCCCDQLNGIQQIADSSNFFQENLQHTIEQKIQLHLYDQNENNLNFTEKIENNQDQFTEINYIKIDKQIIVVHSFDQQNSDLQQQSINAITSYFEIYLKQISNKKQIKRILINLKDYQIHNWIEYVASQLNFQYSSPEDFFIKFKEYFINLQNSPQYLYIFLFENIVNIYDTDQFKKFYEEIQNAIETHFILIFTVNNIQKDNLKLLTQDKLVQLIDLKQINSLLVAETAQE</sequence>